<evidence type="ECO:0000256" key="1">
    <source>
        <dbReference type="SAM" id="MobiDB-lite"/>
    </source>
</evidence>
<evidence type="ECO:0000313" key="2">
    <source>
        <dbReference type="EMBL" id="KAJ1176520.1"/>
    </source>
</evidence>
<feature type="region of interest" description="Disordered" evidence="1">
    <location>
        <begin position="195"/>
        <end position="244"/>
    </location>
</feature>
<reference evidence="2" key="1">
    <citation type="journal article" date="2022" name="bioRxiv">
        <title>Sequencing and chromosome-scale assembly of the giantPleurodeles waltlgenome.</title>
        <authorList>
            <person name="Brown T."/>
            <person name="Elewa A."/>
            <person name="Iarovenko S."/>
            <person name="Subramanian E."/>
            <person name="Araus A.J."/>
            <person name="Petzold A."/>
            <person name="Susuki M."/>
            <person name="Suzuki K.-i.T."/>
            <person name="Hayashi T."/>
            <person name="Toyoda A."/>
            <person name="Oliveira C."/>
            <person name="Osipova E."/>
            <person name="Leigh N.D."/>
            <person name="Simon A."/>
            <person name="Yun M.H."/>
        </authorList>
    </citation>
    <scope>NUCLEOTIDE SEQUENCE</scope>
    <source>
        <strain evidence="2">20211129_DDA</strain>
        <tissue evidence="2">Liver</tissue>
    </source>
</reference>
<accession>A0AAV7TJU0</accession>
<dbReference type="AlphaFoldDB" id="A0AAV7TJU0"/>
<name>A0AAV7TJU0_PLEWA</name>
<evidence type="ECO:0000313" key="3">
    <source>
        <dbReference type="Proteomes" id="UP001066276"/>
    </source>
</evidence>
<protein>
    <submittedName>
        <fullName evidence="2">Uncharacterized protein</fullName>
    </submittedName>
</protein>
<dbReference type="Proteomes" id="UP001066276">
    <property type="component" value="Chromosome 3_2"/>
</dbReference>
<keyword evidence="3" id="KW-1185">Reference proteome</keyword>
<proteinExistence type="predicted"/>
<gene>
    <name evidence="2" type="ORF">NDU88_001798</name>
</gene>
<organism evidence="2 3">
    <name type="scientific">Pleurodeles waltl</name>
    <name type="common">Iberian ribbed newt</name>
    <dbReference type="NCBI Taxonomy" id="8319"/>
    <lineage>
        <taxon>Eukaryota</taxon>
        <taxon>Metazoa</taxon>
        <taxon>Chordata</taxon>
        <taxon>Craniata</taxon>
        <taxon>Vertebrata</taxon>
        <taxon>Euteleostomi</taxon>
        <taxon>Amphibia</taxon>
        <taxon>Batrachia</taxon>
        <taxon>Caudata</taxon>
        <taxon>Salamandroidea</taxon>
        <taxon>Salamandridae</taxon>
        <taxon>Pleurodelinae</taxon>
        <taxon>Pleurodeles</taxon>
    </lineage>
</organism>
<dbReference type="EMBL" id="JANPWB010000006">
    <property type="protein sequence ID" value="KAJ1176520.1"/>
    <property type="molecule type" value="Genomic_DNA"/>
</dbReference>
<sequence>MMRYRWSARRERSGVSVPWLDDGFLCCCTRALQSGVSPCGAVKSACGPSLCVKAGSGTRHEHTRVQQRPKVLSGPPRGLMASTLCSLKVYAPLNPAGVGGTQVVMARNEMKPEKRWGKKSSSGSLWMPLLHPHNPAGPWQVLSLMRRGSHTPAPGPSALPLLFVGSLRDSAFLRSTAQAPVRSRDEVRLPGVPCLAAGTGRPQHSPIFRASWGGESGPPPAPTPAIGSSPPGRPSHRSSIPPGQAPRQRLRLLWFLRASLGSYDVSPAGSLAARTPT</sequence>
<comment type="caution">
    <text evidence="2">The sequence shown here is derived from an EMBL/GenBank/DDBJ whole genome shotgun (WGS) entry which is preliminary data.</text>
</comment>